<dbReference type="PANTHER" id="PTHR23327:SF51">
    <property type="entry name" value="TRANSCRIPTIONAL REGULATOR OF YEAST FORM ADHERENCE 3"/>
    <property type="match status" value="1"/>
</dbReference>
<feature type="region of interest" description="Disordered" evidence="5">
    <location>
        <begin position="72"/>
        <end position="100"/>
    </location>
</feature>
<dbReference type="PANTHER" id="PTHR23327">
    <property type="entry name" value="RING FINGER PROTEIN 127"/>
    <property type="match status" value="1"/>
</dbReference>
<dbReference type="Pfam" id="PF13639">
    <property type="entry name" value="zf-RING_2"/>
    <property type="match status" value="1"/>
</dbReference>
<dbReference type="InterPro" id="IPR001841">
    <property type="entry name" value="Znf_RING"/>
</dbReference>
<dbReference type="AlphaFoldDB" id="A0AAD5SAG5"/>
<dbReference type="SMART" id="SM00184">
    <property type="entry name" value="RING"/>
    <property type="match status" value="1"/>
</dbReference>
<organism evidence="7 8">
    <name type="scientific">Rhizophlyctis rosea</name>
    <dbReference type="NCBI Taxonomy" id="64517"/>
    <lineage>
        <taxon>Eukaryota</taxon>
        <taxon>Fungi</taxon>
        <taxon>Fungi incertae sedis</taxon>
        <taxon>Chytridiomycota</taxon>
        <taxon>Chytridiomycota incertae sedis</taxon>
        <taxon>Chytridiomycetes</taxon>
        <taxon>Rhizophlyctidales</taxon>
        <taxon>Rhizophlyctidaceae</taxon>
        <taxon>Rhizophlyctis</taxon>
    </lineage>
</organism>
<feature type="compositionally biased region" description="Low complexity" evidence="5">
    <location>
        <begin position="14"/>
        <end position="24"/>
    </location>
</feature>
<protein>
    <recommendedName>
        <fullName evidence="6">RING-type domain-containing protein</fullName>
    </recommendedName>
</protein>
<keyword evidence="2 4" id="KW-0863">Zinc-finger</keyword>
<evidence type="ECO:0000313" key="7">
    <source>
        <dbReference type="EMBL" id="KAJ3048227.1"/>
    </source>
</evidence>
<evidence type="ECO:0000259" key="6">
    <source>
        <dbReference type="PROSITE" id="PS50089"/>
    </source>
</evidence>
<evidence type="ECO:0000256" key="4">
    <source>
        <dbReference type="PROSITE-ProRule" id="PRU00175"/>
    </source>
</evidence>
<feature type="domain" description="RING-type" evidence="6">
    <location>
        <begin position="202"/>
        <end position="240"/>
    </location>
</feature>
<evidence type="ECO:0000256" key="3">
    <source>
        <dbReference type="ARBA" id="ARBA00022833"/>
    </source>
</evidence>
<dbReference type="Gene3D" id="3.30.40.10">
    <property type="entry name" value="Zinc/RING finger domain, C3HC4 (zinc finger)"/>
    <property type="match status" value="1"/>
</dbReference>
<gene>
    <name evidence="7" type="ORF">HK097_010761</name>
</gene>
<accession>A0AAD5SAG5</accession>
<dbReference type="Proteomes" id="UP001212841">
    <property type="component" value="Unassembled WGS sequence"/>
</dbReference>
<keyword evidence="3" id="KW-0862">Zinc</keyword>
<evidence type="ECO:0000256" key="1">
    <source>
        <dbReference type="ARBA" id="ARBA00022723"/>
    </source>
</evidence>
<proteinExistence type="predicted"/>
<evidence type="ECO:0000256" key="5">
    <source>
        <dbReference type="SAM" id="MobiDB-lite"/>
    </source>
</evidence>
<dbReference type="PROSITE" id="PS00518">
    <property type="entry name" value="ZF_RING_1"/>
    <property type="match status" value="1"/>
</dbReference>
<name>A0AAD5SAG5_9FUNG</name>
<comment type="caution">
    <text evidence="7">The sequence shown here is derived from an EMBL/GenBank/DDBJ whole genome shotgun (WGS) entry which is preliminary data.</text>
</comment>
<keyword evidence="1" id="KW-0479">Metal-binding</keyword>
<dbReference type="InterPro" id="IPR017907">
    <property type="entry name" value="Znf_RING_CS"/>
</dbReference>
<dbReference type="SUPFAM" id="SSF57850">
    <property type="entry name" value="RING/U-box"/>
    <property type="match status" value="1"/>
</dbReference>
<dbReference type="InterPro" id="IPR013083">
    <property type="entry name" value="Znf_RING/FYVE/PHD"/>
</dbReference>
<sequence>MDNRHNKQKNKGKQPITQQQTPIPYILRKNPAGIKPWKRNNMGTVSSTPVVQPTLVPASAMAVKEEVVEIKVEEPEDRPPQPQNQNQNQLIARPRRKRQRVEPIVVVPPRPTHVAAPPAPVEEPPHPPTCASCTTLETMVADHAAVIGAKDAELNRWKDKHENQARLHQLQIADMDAMLARQMQKLEGAESLVVKFQNSLTCSICLDTLSHPRTLSCGHSFCQTCLRAWVLTHPECPHCRTKLTSVPHRSLLLREQIAFVLSHGDQAERTRMEERSD</sequence>
<keyword evidence="8" id="KW-1185">Reference proteome</keyword>
<evidence type="ECO:0000256" key="2">
    <source>
        <dbReference type="ARBA" id="ARBA00022771"/>
    </source>
</evidence>
<reference evidence="7" key="1">
    <citation type="submission" date="2020-05" db="EMBL/GenBank/DDBJ databases">
        <title>Phylogenomic resolution of chytrid fungi.</title>
        <authorList>
            <person name="Stajich J.E."/>
            <person name="Amses K."/>
            <person name="Simmons R."/>
            <person name="Seto K."/>
            <person name="Myers J."/>
            <person name="Bonds A."/>
            <person name="Quandt C.A."/>
            <person name="Barry K."/>
            <person name="Liu P."/>
            <person name="Grigoriev I."/>
            <person name="Longcore J.E."/>
            <person name="James T.Y."/>
        </authorList>
    </citation>
    <scope>NUCLEOTIDE SEQUENCE</scope>
    <source>
        <strain evidence="7">JEL0318</strain>
    </source>
</reference>
<dbReference type="PROSITE" id="PS50089">
    <property type="entry name" value="ZF_RING_2"/>
    <property type="match status" value="1"/>
</dbReference>
<dbReference type="EMBL" id="JADGJD010000827">
    <property type="protein sequence ID" value="KAJ3048227.1"/>
    <property type="molecule type" value="Genomic_DNA"/>
</dbReference>
<evidence type="ECO:0000313" key="8">
    <source>
        <dbReference type="Proteomes" id="UP001212841"/>
    </source>
</evidence>
<feature type="compositionally biased region" description="Basic residues" evidence="5">
    <location>
        <begin position="1"/>
        <end position="12"/>
    </location>
</feature>
<feature type="region of interest" description="Disordered" evidence="5">
    <location>
        <begin position="1"/>
        <end position="26"/>
    </location>
</feature>
<dbReference type="GO" id="GO:0008270">
    <property type="term" value="F:zinc ion binding"/>
    <property type="evidence" value="ECO:0007669"/>
    <property type="project" value="UniProtKB-KW"/>
</dbReference>
<feature type="non-terminal residue" evidence="7">
    <location>
        <position position="277"/>
    </location>
</feature>